<evidence type="ECO:0000313" key="4">
    <source>
        <dbReference type="EMBL" id="REK72691.1"/>
    </source>
</evidence>
<dbReference type="PROSITE" id="PS50893">
    <property type="entry name" value="ABC_TRANSPORTER_2"/>
    <property type="match status" value="1"/>
</dbReference>
<feature type="domain" description="ABC transporter" evidence="3">
    <location>
        <begin position="4"/>
        <end position="222"/>
    </location>
</feature>
<evidence type="ECO:0000313" key="5">
    <source>
        <dbReference type="Proteomes" id="UP000265581"/>
    </source>
</evidence>
<keyword evidence="1" id="KW-0547">Nucleotide-binding</keyword>
<dbReference type="GO" id="GO:0016887">
    <property type="term" value="F:ATP hydrolysis activity"/>
    <property type="evidence" value="ECO:0007669"/>
    <property type="project" value="InterPro"/>
</dbReference>
<dbReference type="GO" id="GO:0005524">
    <property type="term" value="F:ATP binding"/>
    <property type="evidence" value="ECO:0007669"/>
    <property type="project" value="UniProtKB-KW"/>
</dbReference>
<dbReference type="GO" id="GO:0005886">
    <property type="term" value="C:plasma membrane"/>
    <property type="evidence" value="ECO:0007669"/>
    <property type="project" value="TreeGrafter"/>
</dbReference>
<dbReference type="SMART" id="SM00382">
    <property type="entry name" value="AAA"/>
    <property type="match status" value="1"/>
</dbReference>
<dbReference type="InterPro" id="IPR003593">
    <property type="entry name" value="AAA+_ATPase"/>
</dbReference>
<dbReference type="InterPro" id="IPR027417">
    <property type="entry name" value="P-loop_NTPase"/>
</dbReference>
<dbReference type="PANTHER" id="PTHR24220">
    <property type="entry name" value="IMPORT ATP-BINDING PROTEIN"/>
    <property type="match status" value="1"/>
</dbReference>
<organism evidence="4 5">
    <name type="scientific">Aeromicrobium endophyticum</name>
    <dbReference type="NCBI Taxonomy" id="2292704"/>
    <lineage>
        <taxon>Bacteria</taxon>
        <taxon>Bacillati</taxon>
        <taxon>Actinomycetota</taxon>
        <taxon>Actinomycetes</taxon>
        <taxon>Propionibacteriales</taxon>
        <taxon>Nocardioidaceae</taxon>
        <taxon>Aeromicrobium</taxon>
    </lineage>
</organism>
<dbReference type="RefSeq" id="WP_119702803.1">
    <property type="nucleotide sequence ID" value="NZ_JBHSOI010000001.1"/>
</dbReference>
<keyword evidence="2 4" id="KW-0067">ATP-binding</keyword>
<gene>
    <name evidence="4" type="ORF">DX116_03545</name>
</gene>
<dbReference type="Gene3D" id="3.40.50.300">
    <property type="entry name" value="P-loop containing nucleotide triphosphate hydrolases"/>
    <property type="match status" value="1"/>
</dbReference>
<proteinExistence type="predicted"/>
<sequence>MTTLSLDHVVLTRRGVAVLAGIELTLGPGRTAAVMGRSGVGKTTLLEVACGLVRPDSGAVVVNGVRLDDARDALRSRTRLRDVGLVFQRDELLPELTIGENVSLPLRLSGAAAADSSARVAEVLGLLDIGDLAGRGTDEVSGGQLQRAAIARALVHRPALVLADEPTAALDEATAREAMALLLTTASAEGAAVLVVTHDASVADMAETTYSLSDGRLTPRDR</sequence>
<dbReference type="InterPro" id="IPR003439">
    <property type="entry name" value="ABC_transporter-like_ATP-bd"/>
</dbReference>
<comment type="caution">
    <text evidence="4">The sequence shown here is derived from an EMBL/GenBank/DDBJ whole genome shotgun (WGS) entry which is preliminary data.</text>
</comment>
<dbReference type="PANTHER" id="PTHR24220:SF685">
    <property type="entry name" value="ABC TRANSPORTER RELATED"/>
    <property type="match status" value="1"/>
</dbReference>
<accession>A0A371P9T6</accession>
<dbReference type="EMBL" id="QUBR01000001">
    <property type="protein sequence ID" value="REK72691.1"/>
    <property type="molecule type" value="Genomic_DNA"/>
</dbReference>
<dbReference type="OrthoDB" id="3176024at2"/>
<keyword evidence="5" id="KW-1185">Reference proteome</keyword>
<evidence type="ECO:0000256" key="1">
    <source>
        <dbReference type="ARBA" id="ARBA00022741"/>
    </source>
</evidence>
<dbReference type="SUPFAM" id="SSF52540">
    <property type="entry name" value="P-loop containing nucleoside triphosphate hydrolases"/>
    <property type="match status" value="1"/>
</dbReference>
<dbReference type="AlphaFoldDB" id="A0A371P9T6"/>
<reference evidence="4 5" key="1">
    <citation type="submission" date="2018-08" db="EMBL/GenBank/DDBJ databases">
        <title>Aeromicrobium sp. M2KJ-4, whole genome shotgun sequence.</title>
        <authorList>
            <person name="Tuo L."/>
        </authorList>
    </citation>
    <scope>NUCLEOTIDE SEQUENCE [LARGE SCALE GENOMIC DNA]</scope>
    <source>
        <strain evidence="4 5">M2KJ-4</strain>
    </source>
</reference>
<dbReference type="Pfam" id="PF00005">
    <property type="entry name" value="ABC_tran"/>
    <property type="match status" value="1"/>
</dbReference>
<name>A0A371P9T6_9ACTN</name>
<dbReference type="PROSITE" id="PS00211">
    <property type="entry name" value="ABC_TRANSPORTER_1"/>
    <property type="match status" value="1"/>
</dbReference>
<dbReference type="InterPro" id="IPR017871">
    <property type="entry name" value="ABC_transporter-like_CS"/>
</dbReference>
<evidence type="ECO:0000259" key="3">
    <source>
        <dbReference type="PROSITE" id="PS50893"/>
    </source>
</evidence>
<protein>
    <submittedName>
        <fullName evidence="4">ATP-binding cassette domain-containing protein</fullName>
    </submittedName>
</protein>
<dbReference type="Proteomes" id="UP000265581">
    <property type="component" value="Unassembled WGS sequence"/>
</dbReference>
<dbReference type="InterPro" id="IPR015854">
    <property type="entry name" value="ABC_transpr_LolD-like"/>
</dbReference>
<dbReference type="GO" id="GO:0022857">
    <property type="term" value="F:transmembrane transporter activity"/>
    <property type="evidence" value="ECO:0007669"/>
    <property type="project" value="TreeGrafter"/>
</dbReference>
<evidence type="ECO:0000256" key="2">
    <source>
        <dbReference type="ARBA" id="ARBA00022840"/>
    </source>
</evidence>